<dbReference type="GO" id="GO:0006508">
    <property type="term" value="P:proteolysis"/>
    <property type="evidence" value="ECO:0007669"/>
    <property type="project" value="UniProtKB-KW"/>
</dbReference>
<keyword evidence="4" id="KW-0645">Protease</keyword>
<dbReference type="PANTHER" id="PTHR21646:SF24">
    <property type="entry name" value="UBIQUITIN CARBOXYL-TERMINAL HYDROLASE"/>
    <property type="match status" value="1"/>
</dbReference>
<dbReference type="Pfam" id="PF06337">
    <property type="entry name" value="DUSP"/>
    <property type="match status" value="1"/>
</dbReference>
<dbReference type="InterPro" id="IPR001394">
    <property type="entry name" value="Peptidase_C19_UCH"/>
</dbReference>
<dbReference type="EC" id="3.4.19.12" evidence="3"/>
<dbReference type="SUPFAM" id="SSF54001">
    <property type="entry name" value="Cysteine proteinases"/>
    <property type="match status" value="1"/>
</dbReference>
<dbReference type="Proteomes" id="UP001213623">
    <property type="component" value="Chromosome 5"/>
</dbReference>
<evidence type="ECO:0000259" key="9">
    <source>
        <dbReference type="SMART" id="SM00695"/>
    </source>
</evidence>
<feature type="compositionally biased region" description="Low complexity" evidence="8">
    <location>
        <begin position="35"/>
        <end position="50"/>
    </location>
</feature>
<dbReference type="AlphaFoldDB" id="A0AAF0EP27"/>
<name>A0AAF0EP27_9BASI</name>
<dbReference type="PROSITE" id="PS00972">
    <property type="entry name" value="USP_1"/>
    <property type="match status" value="1"/>
</dbReference>
<dbReference type="Pfam" id="PF00443">
    <property type="entry name" value="UCH"/>
    <property type="match status" value="1"/>
</dbReference>
<dbReference type="Gene3D" id="3.90.70.10">
    <property type="entry name" value="Cysteine proteinases"/>
    <property type="match status" value="2"/>
</dbReference>
<dbReference type="GO" id="GO:0016579">
    <property type="term" value="P:protein deubiquitination"/>
    <property type="evidence" value="ECO:0007669"/>
    <property type="project" value="InterPro"/>
</dbReference>
<evidence type="ECO:0000256" key="2">
    <source>
        <dbReference type="ARBA" id="ARBA00009085"/>
    </source>
</evidence>
<dbReference type="PROSITE" id="PS00973">
    <property type="entry name" value="USP_2"/>
    <property type="match status" value="1"/>
</dbReference>
<dbReference type="InterPro" id="IPR018200">
    <property type="entry name" value="USP_CS"/>
</dbReference>
<dbReference type="InterPro" id="IPR038765">
    <property type="entry name" value="Papain-like_cys_pep_sf"/>
</dbReference>
<evidence type="ECO:0000313" key="11">
    <source>
        <dbReference type="Proteomes" id="UP001213623"/>
    </source>
</evidence>
<feature type="compositionally biased region" description="Low complexity" evidence="8">
    <location>
        <begin position="337"/>
        <end position="346"/>
    </location>
</feature>
<dbReference type="GO" id="GO:0004843">
    <property type="term" value="F:cysteine-type deubiquitinase activity"/>
    <property type="evidence" value="ECO:0007669"/>
    <property type="project" value="UniProtKB-EC"/>
</dbReference>
<feature type="region of interest" description="Disordered" evidence="8">
    <location>
        <begin position="1"/>
        <end position="95"/>
    </location>
</feature>
<evidence type="ECO:0000256" key="1">
    <source>
        <dbReference type="ARBA" id="ARBA00000707"/>
    </source>
</evidence>
<organism evidence="10 11">
    <name type="scientific">Malassezia nana</name>
    <dbReference type="NCBI Taxonomy" id="180528"/>
    <lineage>
        <taxon>Eukaryota</taxon>
        <taxon>Fungi</taxon>
        <taxon>Dikarya</taxon>
        <taxon>Basidiomycota</taxon>
        <taxon>Ustilaginomycotina</taxon>
        <taxon>Malasseziomycetes</taxon>
        <taxon>Malasseziales</taxon>
        <taxon>Malasseziaceae</taxon>
        <taxon>Malassezia</taxon>
    </lineage>
</organism>
<comment type="similarity">
    <text evidence="2">Belongs to the peptidase C19 family.</text>
</comment>
<protein>
    <recommendedName>
        <fullName evidence="3">ubiquitinyl hydrolase 1</fullName>
        <ecNumber evidence="3">3.4.19.12</ecNumber>
    </recommendedName>
</protein>
<evidence type="ECO:0000256" key="4">
    <source>
        <dbReference type="ARBA" id="ARBA00022670"/>
    </source>
</evidence>
<evidence type="ECO:0000313" key="10">
    <source>
        <dbReference type="EMBL" id="WFD28055.1"/>
    </source>
</evidence>
<dbReference type="InterPro" id="IPR006615">
    <property type="entry name" value="Pept_C19_DUSP"/>
</dbReference>
<evidence type="ECO:0000256" key="7">
    <source>
        <dbReference type="ARBA" id="ARBA00022807"/>
    </source>
</evidence>
<feature type="region of interest" description="Disordered" evidence="8">
    <location>
        <begin position="1054"/>
        <end position="1092"/>
    </location>
</feature>
<dbReference type="CDD" id="cd02674">
    <property type="entry name" value="Peptidase_C19R"/>
    <property type="match status" value="1"/>
</dbReference>
<keyword evidence="7" id="KW-0788">Thiol protease</keyword>
<keyword evidence="5" id="KW-0833">Ubl conjugation pathway</keyword>
<evidence type="ECO:0000256" key="6">
    <source>
        <dbReference type="ARBA" id="ARBA00022801"/>
    </source>
</evidence>
<dbReference type="InterPro" id="IPR050185">
    <property type="entry name" value="Ub_carboxyl-term_hydrolase"/>
</dbReference>
<dbReference type="SUPFAM" id="SSF143791">
    <property type="entry name" value="DUSP-like"/>
    <property type="match status" value="1"/>
</dbReference>
<evidence type="ECO:0000256" key="8">
    <source>
        <dbReference type="SAM" id="MobiDB-lite"/>
    </source>
</evidence>
<feature type="region of interest" description="Disordered" evidence="8">
    <location>
        <begin position="327"/>
        <end position="349"/>
    </location>
</feature>
<keyword evidence="6 10" id="KW-0378">Hydrolase</keyword>
<dbReference type="SMART" id="SM00695">
    <property type="entry name" value="DUSP"/>
    <property type="match status" value="1"/>
</dbReference>
<dbReference type="EMBL" id="CP119896">
    <property type="protein sequence ID" value="WFD28055.1"/>
    <property type="molecule type" value="Genomic_DNA"/>
</dbReference>
<feature type="compositionally biased region" description="Basic and acidic residues" evidence="8">
    <location>
        <begin position="70"/>
        <end position="79"/>
    </location>
</feature>
<dbReference type="PANTHER" id="PTHR21646">
    <property type="entry name" value="UBIQUITIN CARBOXYL-TERMINAL HYDROLASE"/>
    <property type="match status" value="1"/>
</dbReference>
<evidence type="ECO:0000256" key="3">
    <source>
        <dbReference type="ARBA" id="ARBA00012759"/>
    </source>
</evidence>
<feature type="domain" description="DUSP" evidence="9">
    <location>
        <begin position="112"/>
        <end position="193"/>
    </location>
</feature>
<reference evidence="10" key="1">
    <citation type="submission" date="2023-03" db="EMBL/GenBank/DDBJ databases">
        <title>Mating type loci evolution in Malassezia.</title>
        <authorList>
            <person name="Coelho M.A."/>
        </authorList>
    </citation>
    <scope>NUCLEOTIDE SEQUENCE</scope>
    <source>
        <strain evidence="10">CBS 9557</strain>
    </source>
</reference>
<sequence length="1092" mass="119732">MTLSPPRDLSSHFPDSERHPRTASTYLERFKRARTTSPDTDASSDAGGSSFLRPSSRASVDAAEDTMPSARDHARRSDESVDSLIGESLRLDDARTPPDTLAREVEAWRATPPRLGDTWYVVPAPWYRAWLAQPARTPPAMDLAPLCAQGGQMRRGLIEGDDYELLPSPAFDALATRYTVRGTTLACRVVPGVAPGQCRIELYPPRIELVLCGAPPRSAWQTLPAVDLSAGETLRALKARVRALGVCTASDNDVRFLRLPPHLRDAALTSGGSVSVAVLCAADPPVELVEGSDTATLAALQLDAPNLLLGVDVRSAGAWQYPAAPDAHAAPVHRTRSTTQASSTSAPRGLRGLANLGNTCFMNSALQCLSNTPELREYFFQGAQWNELNSDNPLGMGGALAAAYSRLVQALWGHGSGAVVPREFKTALARFAPQFMGYAQQDTQELLAFLLDGLHEDLNRIQKKPYLESPDWLGGTDADMVRFARLQWDMYKARNDSVIVDLFQGQYRSTLVCPECAKVSIKFDPFMYLTLPLPNMRKWRGRVYVVPSAAQPMIQVDVQLPATATIGHLRERVGALVGMNPACLLVGEVWSHHVYRWLSAYEPVRDIGPDDYVYLWEARAPVMMPRARKPSSSRFSFFGRAERTVEDVEQAYSPPTVPEHVTVPVYTCKADGPGRFGSYRRTLGEPLGMPFLVTLPRDKLNDAAYVYAAVQEQYVGFSSLSTAEEMYAQAKKMQSNDGSAADEPDAAADEADASPAPAGLFALRVAVPSADESIHRGDDANDATTEGLEVRIARLGTAEDGAWPVLYPGCALYALWQSTIADAVLPPVPANHVWGTITEKQDPEFVQGTSQLSTRRRAPTLSLDDCLDEFTKAEQLSEDDLWYCPTCKAFRQATKKFDLWKAPDVLVVHLKRFSAGRVSRDKLDYLIDFPLEGLDLRNRVVGRQLLADLPDEPPPAQTRVSDTVTVTHDPHDDAVEADLPLYDLYAVDNHFGGLGGGHYTAFAKNPLDGRWYNYDDSSVRPVSDPQSVKSAAAYLLFYRRRTCRPLGGKSRKLMDELQAKQHTPAPPPTHCDPLSAALAPSNYSSSDDELPP</sequence>
<dbReference type="Gene3D" id="3.30.2230.10">
    <property type="entry name" value="DUSP-like"/>
    <property type="match status" value="1"/>
</dbReference>
<proteinExistence type="inferred from homology"/>
<gene>
    <name evidence="10" type="ORF">MNAN1_003063</name>
</gene>
<accession>A0AAF0EP27</accession>
<dbReference type="InterPro" id="IPR035927">
    <property type="entry name" value="DUSP-like_sf"/>
</dbReference>
<evidence type="ECO:0000256" key="5">
    <source>
        <dbReference type="ARBA" id="ARBA00022786"/>
    </source>
</evidence>
<comment type="catalytic activity">
    <reaction evidence="1">
        <text>Thiol-dependent hydrolysis of ester, thioester, amide, peptide and isopeptide bonds formed by the C-terminal Gly of ubiquitin (a 76-residue protein attached to proteins as an intracellular targeting signal).</text>
        <dbReference type="EC" id="3.4.19.12"/>
    </reaction>
</comment>
<keyword evidence="11" id="KW-1185">Reference proteome</keyword>